<proteinExistence type="predicted"/>
<sequence>MSTITSANASFSLGVASLFPVAQKLQGWSADDAFTVEGVNLAETQMGVDGVFVGGLVFEQYKMDLMFLASSSSPQLFWSWSQYEKAIVDKVYAFGSISLPSIGMKFVLSNGVLKNLPPMPPAKKVLQPVRAQIEWGTIISAPIA</sequence>
<accession>A0ABW8J5R3</accession>
<comment type="caution">
    <text evidence="1">The sequence shown here is derived from an EMBL/GenBank/DDBJ whole genome shotgun (WGS) entry which is preliminary data.</text>
</comment>
<organism evidence="1 2">
    <name type="scientific">Rhodanobacter hydrolyticus</name>
    <dbReference type="NCBI Taxonomy" id="2250595"/>
    <lineage>
        <taxon>Bacteria</taxon>
        <taxon>Pseudomonadati</taxon>
        <taxon>Pseudomonadota</taxon>
        <taxon>Gammaproteobacteria</taxon>
        <taxon>Lysobacterales</taxon>
        <taxon>Rhodanobacteraceae</taxon>
        <taxon>Rhodanobacter</taxon>
    </lineage>
</organism>
<dbReference type="InterPro" id="IPR054440">
    <property type="entry name" value="Gp32-like"/>
</dbReference>
<gene>
    <name evidence="1" type="ORF">ISP25_07410</name>
</gene>
<reference evidence="1 2" key="1">
    <citation type="submission" date="2020-10" db="EMBL/GenBank/DDBJ databases">
        <title>Phylogeny of dyella-like bacteria.</title>
        <authorList>
            <person name="Fu J."/>
        </authorList>
    </citation>
    <scope>NUCLEOTIDE SEQUENCE [LARGE SCALE GENOMIC DNA]</scope>
    <source>
        <strain evidence="1 2">KACC 19113</strain>
    </source>
</reference>
<evidence type="ECO:0000313" key="2">
    <source>
        <dbReference type="Proteomes" id="UP001620339"/>
    </source>
</evidence>
<evidence type="ECO:0000313" key="1">
    <source>
        <dbReference type="EMBL" id="MFK2876890.1"/>
    </source>
</evidence>
<dbReference type="Proteomes" id="UP001620339">
    <property type="component" value="Unassembled WGS sequence"/>
</dbReference>
<dbReference type="EMBL" id="JADIKK010000008">
    <property type="protein sequence ID" value="MFK2876890.1"/>
    <property type="molecule type" value="Genomic_DNA"/>
</dbReference>
<dbReference type="RefSeq" id="WP_404612878.1">
    <property type="nucleotide sequence ID" value="NZ_JADIKK010000008.1"/>
</dbReference>
<name>A0ABW8J5R3_9GAMM</name>
<dbReference type="Pfam" id="PF22764">
    <property type="entry name" value="E217_Gp32"/>
    <property type="match status" value="1"/>
</dbReference>
<keyword evidence="2" id="KW-1185">Reference proteome</keyword>
<protein>
    <submittedName>
        <fullName evidence="1">Uncharacterized protein</fullName>
    </submittedName>
</protein>